<evidence type="ECO:0000313" key="2">
    <source>
        <dbReference type="EnsemblPlants" id="Pp3c16_890V3.2"/>
    </source>
</evidence>
<accession>A0A7I4BEL1</accession>
<reference evidence="2" key="3">
    <citation type="submission" date="2020-12" db="UniProtKB">
        <authorList>
            <consortium name="EnsemblPlants"/>
        </authorList>
    </citation>
    <scope>IDENTIFICATION</scope>
</reference>
<dbReference type="EMBL" id="ABEU02000016">
    <property type="status" value="NOT_ANNOTATED_CDS"/>
    <property type="molecule type" value="Genomic_DNA"/>
</dbReference>
<proteinExistence type="predicted"/>
<feature type="region of interest" description="Disordered" evidence="1">
    <location>
        <begin position="1"/>
        <end position="35"/>
    </location>
</feature>
<reference evidence="2 3" key="1">
    <citation type="journal article" date="2008" name="Science">
        <title>The Physcomitrella genome reveals evolutionary insights into the conquest of land by plants.</title>
        <authorList>
            <person name="Rensing S."/>
            <person name="Lang D."/>
            <person name="Zimmer A."/>
            <person name="Terry A."/>
            <person name="Salamov A."/>
            <person name="Shapiro H."/>
            <person name="Nishiyama T."/>
            <person name="Perroud P.-F."/>
            <person name="Lindquist E."/>
            <person name="Kamisugi Y."/>
            <person name="Tanahashi T."/>
            <person name="Sakakibara K."/>
            <person name="Fujita T."/>
            <person name="Oishi K."/>
            <person name="Shin-I T."/>
            <person name="Kuroki Y."/>
            <person name="Toyoda A."/>
            <person name="Suzuki Y."/>
            <person name="Hashimoto A."/>
            <person name="Yamaguchi K."/>
            <person name="Sugano A."/>
            <person name="Kohara Y."/>
            <person name="Fujiyama A."/>
            <person name="Anterola A."/>
            <person name="Aoki S."/>
            <person name="Ashton N."/>
            <person name="Barbazuk W.B."/>
            <person name="Barker E."/>
            <person name="Bennetzen J."/>
            <person name="Bezanilla M."/>
            <person name="Blankenship R."/>
            <person name="Cho S.H."/>
            <person name="Dutcher S."/>
            <person name="Estelle M."/>
            <person name="Fawcett J.A."/>
            <person name="Gundlach H."/>
            <person name="Hanada K."/>
            <person name="Heyl A."/>
            <person name="Hicks K.A."/>
            <person name="Hugh J."/>
            <person name="Lohr M."/>
            <person name="Mayer K."/>
            <person name="Melkozernov A."/>
            <person name="Murata T."/>
            <person name="Nelson D."/>
            <person name="Pils B."/>
            <person name="Prigge M."/>
            <person name="Reiss B."/>
            <person name="Renner T."/>
            <person name="Rombauts S."/>
            <person name="Rushton P."/>
            <person name="Sanderfoot A."/>
            <person name="Schween G."/>
            <person name="Shiu S.-H."/>
            <person name="Stueber K."/>
            <person name="Theodoulou F.L."/>
            <person name="Tu H."/>
            <person name="Van de Peer Y."/>
            <person name="Verrier P.J."/>
            <person name="Waters E."/>
            <person name="Wood A."/>
            <person name="Yang L."/>
            <person name="Cove D."/>
            <person name="Cuming A."/>
            <person name="Hasebe M."/>
            <person name="Lucas S."/>
            <person name="Mishler D.B."/>
            <person name="Reski R."/>
            <person name="Grigoriev I."/>
            <person name="Quatrano R.S."/>
            <person name="Boore J.L."/>
        </authorList>
    </citation>
    <scope>NUCLEOTIDE SEQUENCE [LARGE SCALE GENOMIC DNA]</scope>
    <source>
        <strain evidence="2 3">cv. Gransden 2004</strain>
    </source>
</reference>
<dbReference type="Gramene" id="Pp3c16_890V3.2">
    <property type="protein sequence ID" value="Pp3c16_890V3.2"/>
    <property type="gene ID" value="Pp3c16_890"/>
</dbReference>
<sequence>MELTEWKKQLPKATAKLPQEPTSVEYDDVNDVGDDEEVDTIEKTEYEKIRKDWLKNNSETEDTEESTDPVIFNEEKVNFANHSKNRVSEAPLKENIGPPYEDDWDGDEKVDSQKTAAATENGRIVSRNVKPKSVLKERQAITSFEKIIPAPRKVFSVPIYFSDKPTLPDHLPARESREVKVELIDRAKTGAPDTNDISEREPIFLQDKGDFFFKLVSVSSLHLGLTYA</sequence>
<evidence type="ECO:0000313" key="3">
    <source>
        <dbReference type="Proteomes" id="UP000006727"/>
    </source>
</evidence>
<dbReference type="InParanoid" id="A0A7I4BEL1"/>
<feature type="region of interest" description="Disordered" evidence="1">
    <location>
        <begin position="54"/>
        <end position="119"/>
    </location>
</feature>
<dbReference type="EnsemblPlants" id="Pp3c16_890V3.2">
    <property type="protein sequence ID" value="Pp3c16_890V3.2"/>
    <property type="gene ID" value="Pp3c16_890"/>
</dbReference>
<protein>
    <submittedName>
        <fullName evidence="2">Uncharacterized protein</fullName>
    </submittedName>
</protein>
<evidence type="ECO:0000256" key="1">
    <source>
        <dbReference type="SAM" id="MobiDB-lite"/>
    </source>
</evidence>
<name>A0A7I4BEL1_PHYPA</name>
<keyword evidence="3" id="KW-1185">Reference proteome</keyword>
<dbReference type="Proteomes" id="UP000006727">
    <property type="component" value="Chromosome 16"/>
</dbReference>
<reference evidence="2 3" key="2">
    <citation type="journal article" date="2018" name="Plant J.">
        <title>The Physcomitrella patens chromosome-scale assembly reveals moss genome structure and evolution.</title>
        <authorList>
            <person name="Lang D."/>
            <person name="Ullrich K.K."/>
            <person name="Murat F."/>
            <person name="Fuchs J."/>
            <person name="Jenkins J."/>
            <person name="Haas F.B."/>
            <person name="Piednoel M."/>
            <person name="Gundlach H."/>
            <person name="Van Bel M."/>
            <person name="Meyberg R."/>
            <person name="Vives C."/>
            <person name="Morata J."/>
            <person name="Symeonidi A."/>
            <person name="Hiss M."/>
            <person name="Muchero W."/>
            <person name="Kamisugi Y."/>
            <person name="Saleh O."/>
            <person name="Blanc G."/>
            <person name="Decker E.L."/>
            <person name="van Gessel N."/>
            <person name="Grimwood J."/>
            <person name="Hayes R.D."/>
            <person name="Graham S.W."/>
            <person name="Gunter L.E."/>
            <person name="McDaniel S.F."/>
            <person name="Hoernstein S.N.W."/>
            <person name="Larsson A."/>
            <person name="Li F.W."/>
            <person name="Perroud P.F."/>
            <person name="Phillips J."/>
            <person name="Ranjan P."/>
            <person name="Rokshar D.S."/>
            <person name="Rothfels C.J."/>
            <person name="Schneider L."/>
            <person name="Shu S."/>
            <person name="Stevenson D.W."/>
            <person name="Thummler F."/>
            <person name="Tillich M."/>
            <person name="Villarreal Aguilar J.C."/>
            <person name="Widiez T."/>
            <person name="Wong G.K."/>
            <person name="Wymore A."/>
            <person name="Zhang Y."/>
            <person name="Zimmer A.D."/>
            <person name="Quatrano R.S."/>
            <person name="Mayer K.F.X."/>
            <person name="Goodstein D."/>
            <person name="Casacuberta J.M."/>
            <person name="Vandepoele K."/>
            <person name="Reski R."/>
            <person name="Cuming A.C."/>
            <person name="Tuskan G.A."/>
            <person name="Maumus F."/>
            <person name="Salse J."/>
            <person name="Schmutz J."/>
            <person name="Rensing S.A."/>
        </authorList>
    </citation>
    <scope>NUCLEOTIDE SEQUENCE [LARGE SCALE GENOMIC DNA]</scope>
    <source>
        <strain evidence="2 3">cv. Gransden 2004</strain>
    </source>
</reference>
<feature type="compositionally biased region" description="Acidic residues" evidence="1">
    <location>
        <begin position="25"/>
        <end position="35"/>
    </location>
</feature>
<organism evidence="2 3">
    <name type="scientific">Physcomitrium patens</name>
    <name type="common">Spreading-leaved earth moss</name>
    <name type="synonym">Physcomitrella patens</name>
    <dbReference type="NCBI Taxonomy" id="3218"/>
    <lineage>
        <taxon>Eukaryota</taxon>
        <taxon>Viridiplantae</taxon>
        <taxon>Streptophyta</taxon>
        <taxon>Embryophyta</taxon>
        <taxon>Bryophyta</taxon>
        <taxon>Bryophytina</taxon>
        <taxon>Bryopsida</taxon>
        <taxon>Funariidae</taxon>
        <taxon>Funariales</taxon>
        <taxon>Funariaceae</taxon>
        <taxon>Physcomitrium</taxon>
    </lineage>
</organism>
<dbReference type="AlphaFoldDB" id="A0A7I4BEL1"/>